<dbReference type="InterPro" id="IPR011059">
    <property type="entry name" value="Metal-dep_hydrolase_composite"/>
</dbReference>
<keyword evidence="3" id="KW-1185">Reference proteome</keyword>
<evidence type="ECO:0000259" key="1">
    <source>
        <dbReference type="Pfam" id="PF07969"/>
    </source>
</evidence>
<sequence>MTAGSAWMSDEESDKGNIAPGQLADLAVLSQDYLSVHEVLIPETTSVLTLVGGKVVHAEAEHCALNPPVLPGYSPLAVGTDTL</sequence>
<feature type="domain" description="Amidohydrolase 3" evidence="1">
    <location>
        <begin position="1"/>
        <end position="57"/>
    </location>
</feature>
<dbReference type="Gene3D" id="3.20.20.140">
    <property type="entry name" value="Metal-dependent hydrolases"/>
    <property type="match status" value="1"/>
</dbReference>
<dbReference type="Proteomes" id="UP000192674">
    <property type="component" value="Unassembled WGS sequence"/>
</dbReference>
<protein>
    <submittedName>
        <fullName evidence="2">Amidohydrolase family protein</fullName>
    </submittedName>
</protein>
<organism evidence="2 3">
    <name type="scientific">Kibdelosporangium aridum</name>
    <dbReference type="NCBI Taxonomy" id="2030"/>
    <lineage>
        <taxon>Bacteria</taxon>
        <taxon>Bacillati</taxon>
        <taxon>Actinomycetota</taxon>
        <taxon>Actinomycetes</taxon>
        <taxon>Pseudonocardiales</taxon>
        <taxon>Pseudonocardiaceae</taxon>
        <taxon>Kibdelosporangium</taxon>
    </lineage>
</organism>
<name>A0A1W2FX52_KIBAR</name>
<dbReference type="Pfam" id="PF07969">
    <property type="entry name" value="Amidohydro_3"/>
    <property type="match status" value="1"/>
</dbReference>
<dbReference type="AlphaFoldDB" id="A0A1W2FX52"/>
<evidence type="ECO:0000313" key="2">
    <source>
        <dbReference type="EMBL" id="SMD26322.1"/>
    </source>
</evidence>
<dbReference type="SUPFAM" id="SSF51338">
    <property type="entry name" value="Composite domain of metallo-dependent hydrolases"/>
    <property type="match status" value="1"/>
</dbReference>
<reference evidence="2" key="1">
    <citation type="submission" date="2017-04" db="EMBL/GenBank/DDBJ databases">
        <authorList>
            <person name="Afonso C.L."/>
            <person name="Miller P.J."/>
            <person name="Scott M.A."/>
            <person name="Spackman E."/>
            <person name="Goraichik I."/>
            <person name="Dimitrov K.M."/>
            <person name="Suarez D.L."/>
            <person name="Swayne D.E."/>
        </authorList>
    </citation>
    <scope>NUCLEOTIDE SEQUENCE [LARGE SCALE GENOMIC DNA]</scope>
    <source>
        <strain evidence="2">DSM 43828</strain>
    </source>
</reference>
<keyword evidence="2" id="KW-0378">Hydrolase</keyword>
<dbReference type="Gene3D" id="2.30.40.10">
    <property type="entry name" value="Urease, subunit C, domain 1"/>
    <property type="match status" value="1"/>
</dbReference>
<dbReference type="EMBL" id="FWXV01000014">
    <property type="protein sequence ID" value="SMD26322.1"/>
    <property type="molecule type" value="Genomic_DNA"/>
</dbReference>
<proteinExistence type="predicted"/>
<gene>
    <name evidence="2" type="ORF">SAMN05661093_09905</name>
</gene>
<dbReference type="InterPro" id="IPR013108">
    <property type="entry name" value="Amidohydro_3"/>
</dbReference>
<evidence type="ECO:0000313" key="3">
    <source>
        <dbReference type="Proteomes" id="UP000192674"/>
    </source>
</evidence>
<accession>A0A1W2FX52</accession>
<dbReference type="GO" id="GO:0016810">
    <property type="term" value="F:hydrolase activity, acting on carbon-nitrogen (but not peptide) bonds"/>
    <property type="evidence" value="ECO:0007669"/>
    <property type="project" value="InterPro"/>
</dbReference>